<protein>
    <recommendedName>
        <fullName evidence="3">RRM domain-containing protein</fullName>
    </recommendedName>
</protein>
<dbReference type="HOGENOM" id="CLU_1463594_0_0_1"/>
<evidence type="ECO:0000313" key="4">
    <source>
        <dbReference type="EMBL" id="ABO96057.1"/>
    </source>
</evidence>
<evidence type="ECO:0000313" key="5">
    <source>
        <dbReference type="Proteomes" id="UP000001568"/>
    </source>
</evidence>
<dbReference type="eggNOG" id="KOG0691">
    <property type="taxonomic scope" value="Eukaryota"/>
</dbReference>
<dbReference type="RefSeq" id="XP_001417764.1">
    <property type="nucleotide sequence ID" value="XM_001417727.1"/>
</dbReference>
<evidence type="ECO:0000256" key="2">
    <source>
        <dbReference type="SAM" id="MobiDB-lite"/>
    </source>
</evidence>
<dbReference type="Proteomes" id="UP000001568">
    <property type="component" value="Chromosome 5"/>
</dbReference>
<name>A4RXJ4_OSTLU</name>
<dbReference type="AlphaFoldDB" id="A4RXJ4"/>
<evidence type="ECO:0000256" key="1">
    <source>
        <dbReference type="PROSITE-ProRule" id="PRU00176"/>
    </source>
</evidence>
<gene>
    <name evidence="4" type="ORF">OSTLU_92755</name>
</gene>
<dbReference type="InterPro" id="IPR012677">
    <property type="entry name" value="Nucleotide-bd_a/b_plait_sf"/>
</dbReference>
<dbReference type="CDD" id="cd12429">
    <property type="entry name" value="RRM_DNAJC17"/>
    <property type="match status" value="1"/>
</dbReference>
<organism evidence="4 5">
    <name type="scientific">Ostreococcus lucimarinus (strain CCE9901)</name>
    <dbReference type="NCBI Taxonomy" id="436017"/>
    <lineage>
        <taxon>Eukaryota</taxon>
        <taxon>Viridiplantae</taxon>
        <taxon>Chlorophyta</taxon>
        <taxon>Mamiellophyceae</taxon>
        <taxon>Mamiellales</taxon>
        <taxon>Bathycoccaceae</taxon>
        <taxon>Ostreococcus</taxon>
    </lineage>
</organism>
<evidence type="ECO:0000259" key="3">
    <source>
        <dbReference type="PROSITE" id="PS50102"/>
    </source>
</evidence>
<dbReference type="KEGG" id="olu:OSTLU_92755"/>
<proteinExistence type="predicted"/>
<keyword evidence="1" id="KW-0694">RNA-binding</keyword>
<dbReference type="Gene3D" id="3.30.70.330">
    <property type="match status" value="1"/>
</dbReference>
<dbReference type="EMBL" id="CP000585">
    <property type="protein sequence ID" value="ABO96057.1"/>
    <property type="molecule type" value="Genomic_DNA"/>
</dbReference>
<dbReference type="GeneID" id="5001708"/>
<feature type="compositionally biased region" description="Low complexity" evidence="2">
    <location>
        <begin position="131"/>
        <end position="141"/>
    </location>
</feature>
<dbReference type="InterPro" id="IPR035979">
    <property type="entry name" value="RBD_domain_sf"/>
</dbReference>
<feature type="domain" description="RRM" evidence="3">
    <location>
        <begin position="38"/>
        <end position="114"/>
    </location>
</feature>
<sequence>LRRRREEATRGGKARDGDGVGTAATTSTVPEHLYRALKVVWRRDGDADDDAYSAKELREIFETFGRIEDVVIREGKKKKGSALVVFADGDACATASGATCGRSSNPLVVARAAIPPKVDAGEPAKRRDDAASGGVSPAPASETTAARAPSVANLDFESVVLERLKRAQERARLVAEAEAEGDDES</sequence>
<dbReference type="PROSITE" id="PS50102">
    <property type="entry name" value="RRM"/>
    <property type="match status" value="1"/>
</dbReference>
<feature type="region of interest" description="Disordered" evidence="2">
    <location>
        <begin position="118"/>
        <end position="149"/>
    </location>
</feature>
<dbReference type="InterPro" id="IPR034254">
    <property type="entry name" value="DNAJC17_RRM"/>
</dbReference>
<dbReference type="PANTHER" id="PTHR45098:SF1">
    <property type="entry name" value="DNAJ DOMAIN CONTAINING PROTEIN, EXPRESSED"/>
    <property type="match status" value="1"/>
</dbReference>
<dbReference type="SUPFAM" id="SSF54928">
    <property type="entry name" value="RNA-binding domain, RBD"/>
    <property type="match status" value="1"/>
</dbReference>
<dbReference type="OrthoDB" id="442087at2759"/>
<feature type="compositionally biased region" description="Basic and acidic residues" evidence="2">
    <location>
        <begin position="1"/>
        <end position="18"/>
    </location>
</feature>
<reference evidence="4 5" key="1">
    <citation type="journal article" date="2007" name="Proc. Natl. Acad. Sci. U.S.A.">
        <title>The tiny eukaryote Ostreococcus provides genomic insights into the paradox of plankton speciation.</title>
        <authorList>
            <person name="Palenik B."/>
            <person name="Grimwood J."/>
            <person name="Aerts A."/>
            <person name="Rouze P."/>
            <person name="Salamov A."/>
            <person name="Putnam N."/>
            <person name="Dupont C."/>
            <person name="Jorgensen R."/>
            <person name="Derelle E."/>
            <person name="Rombauts S."/>
            <person name="Zhou K."/>
            <person name="Otillar R."/>
            <person name="Merchant S.S."/>
            <person name="Podell S."/>
            <person name="Gaasterland T."/>
            <person name="Napoli C."/>
            <person name="Gendler K."/>
            <person name="Manuell A."/>
            <person name="Tai V."/>
            <person name="Vallon O."/>
            <person name="Piganeau G."/>
            <person name="Jancek S."/>
            <person name="Heijde M."/>
            <person name="Jabbari K."/>
            <person name="Bowler C."/>
            <person name="Lohr M."/>
            <person name="Robbens S."/>
            <person name="Werner G."/>
            <person name="Dubchak I."/>
            <person name="Pazour G.J."/>
            <person name="Ren Q."/>
            <person name="Paulsen I."/>
            <person name="Delwiche C."/>
            <person name="Schmutz J."/>
            <person name="Rokhsar D."/>
            <person name="Van de Peer Y."/>
            <person name="Moreau H."/>
            <person name="Grigoriev I.V."/>
        </authorList>
    </citation>
    <scope>NUCLEOTIDE SEQUENCE [LARGE SCALE GENOMIC DNA]</scope>
    <source>
        <strain evidence="4 5">CCE9901</strain>
    </source>
</reference>
<dbReference type="GO" id="GO:0003723">
    <property type="term" value="F:RNA binding"/>
    <property type="evidence" value="ECO:0007669"/>
    <property type="project" value="UniProtKB-UniRule"/>
</dbReference>
<feature type="non-terminal residue" evidence="4">
    <location>
        <position position="1"/>
    </location>
</feature>
<dbReference type="Pfam" id="PF00076">
    <property type="entry name" value="RRM_1"/>
    <property type="match status" value="1"/>
</dbReference>
<feature type="region of interest" description="Disordered" evidence="2">
    <location>
        <begin position="1"/>
        <end position="26"/>
    </location>
</feature>
<dbReference type="InterPro" id="IPR000504">
    <property type="entry name" value="RRM_dom"/>
</dbReference>
<keyword evidence="5" id="KW-1185">Reference proteome</keyword>
<dbReference type="PANTHER" id="PTHR45098">
    <property type="entry name" value="DNAJ DOMAIN CONTAINING PROTEIN, EXPRESSED"/>
    <property type="match status" value="1"/>
</dbReference>
<accession>A4RXJ4</accession>
<feature type="compositionally biased region" description="Basic and acidic residues" evidence="2">
    <location>
        <begin position="119"/>
        <end position="130"/>
    </location>
</feature>